<name>A0A0K1E8L0_CHOCO</name>
<dbReference type="EMBL" id="CP012159">
    <property type="protein sequence ID" value="AKT36918.1"/>
    <property type="molecule type" value="Genomic_DNA"/>
</dbReference>
<gene>
    <name evidence="1" type="ORF">CMC5_010390</name>
</gene>
<dbReference type="InterPro" id="IPR052922">
    <property type="entry name" value="Cytidylate_Kinase-2"/>
</dbReference>
<proteinExistence type="predicted"/>
<sequence>MIFRRIALVGSPCSGKSTLAEAWGEITGLPIVHLDALLWNPGGTLASEEAFARTHAALLAQDQWLIEGLGYPGLLSPRLERAEQIVFLDTPLDVCLERAEKKREAEKLGDFVAVPRQDGAGRSRHAQFVEHVHASGRLLLLKLLGEDFAFKPQIRLDGRLPVEELCAKLRGLEQSGVRARPI</sequence>
<dbReference type="OrthoDB" id="5296079at2"/>
<organism evidence="1 2">
    <name type="scientific">Chondromyces crocatus</name>
    <dbReference type="NCBI Taxonomy" id="52"/>
    <lineage>
        <taxon>Bacteria</taxon>
        <taxon>Pseudomonadati</taxon>
        <taxon>Myxococcota</taxon>
        <taxon>Polyangia</taxon>
        <taxon>Polyangiales</taxon>
        <taxon>Polyangiaceae</taxon>
        <taxon>Chondromyces</taxon>
    </lineage>
</organism>
<dbReference type="AlphaFoldDB" id="A0A0K1E8L0"/>
<dbReference type="InterPro" id="IPR027417">
    <property type="entry name" value="P-loop_NTPase"/>
</dbReference>
<dbReference type="Gene3D" id="3.40.50.300">
    <property type="entry name" value="P-loop containing nucleotide triphosphate hydrolases"/>
    <property type="match status" value="1"/>
</dbReference>
<dbReference type="PANTHER" id="PTHR37816:SF1">
    <property type="entry name" value="TOXIN"/>
    <property type="match status" value="1"/>
</dbReference>
<dbReference type="PANTHER" id="PTHR37816">
    <property type="entry name" value="YALI0E33011P"/>
    <property type="match status" value="1"/>
</dbReference>
<keyword evidence="2" id="KW-1185">Reference proteome</keyword>
<evidence type="ECO:0000313" key="2">
    <source>
        <dbReference type="Proteomes" id="UP000067626"/>
    </source>
</evidence>
<dbReference type="Proteomes" id="UP000067626">
    <property type="component" value="Chromosome"/>
</dbReference>
<dbReference type="KEGG" id="ccro:CMC5_010390"/>
<dbReference type="SUPFAM" id="SSF52540">
    <property type="entry name" value="P-loop containing nucleoside triphosphate hydrolases"/>
    <property type="match status" value="1"/>
</dbReference>
<reference evidence="1 2" key="1">
    <citation type="submission" date="2015-07" db="EMBL/GenBank/DDBJ databases">
        <title>Genome analysis of myxobacterium Chondromyces crocatus Cm c5 reveals a high potential for natural compound synthesis and the genetic basis for the loss of fruiting body formation.</title>
        <authorList>
            <person name="Zaburannyi N."/>
            <person name="Bunk B."/>
            <person name="Maier J."/>
            <person name="Overmann J."/>
            <person name="Mueller R."/>
        </authorList>
    </citation>
    <scope>NUCLEOTIDE SEQUENCE [LARGE SCALE GENOMIC DNA]</scope>
    <source>
        <strain evidence="1 2">Cm c5</strain>
    </source>
</reference>
<evidence type="ECO:0008006" key="3">
    <source>
        <dbReference type="Google" id="ProtNLM"/>
    </source>
</evidence>
<evidence type="ECO:0000313" key="1">
    <source>
        <dbReference type="EMBL" id="AKT36918.1"/>
    </source>
</evidence>
<protein>
    <recommendedName>
        <fullName evidence="3">Adenylate kinase</fullName>
    </recommendedName>
</protein>
<accession>A0A0K1E8L0</accession>
<dbReference type="STRING" id="52.CMC5_010390"/>
<dbReference type="RefSeq" id="WP_050429361.1">
    <property type="nucleotide sequence ID" value="NZ_CP012159.1"/>
</dbReference>